<organism evidence="2 3">
    <name type="scientific">[Clostridium] citroniae WAL-17108</name>
    <dbReference type="NCBI Taxonomy" id="742733"/>
    <lineage>
        <taxon>Bacteria</taxon>
        <taxon>Bacillati</taxon>
        <taxon>Bacillota</taxon>
        <taxon>Clostridia</taxon>
        <taxon>Lachnospirales</taxon>
        <taxon>Lachnospiraceae</taxon>
        <taxon>Enterocloster</taxon>
    </lineage>
</organism>
<protein>
    <recommendedName>
        <fullName evidence="1">Transposase IS110-like N-terminal domain-containing protein</fullName>
    </recommendedName>
</protein>
<dbReference type="InterPro" id="IPR047650">
    <property type="entry name" value="Transpos_IS110"/>
</dbReference>
<evidence type="ECO:0000313" key="3">
    <source>
        <dbReference type="Proteomes" id="UP000003763"/>
    </source>
</evidence>
<comment type="caution">
    <text evidence="2">The sequence shown here is derived from an EMBL/GenBank/DDBJ whole genome shotgun (WGS) entry which is preliminary data.</text>
</comment>
<dbReference type="PANTHER" id="PTHR33055:SF13">
    <property type="entry name" value="TRANSPOSASE"/>
    <property type="match status" value="1"/>
</dbReference>
<dbReference type="HOGENOM" id="CLU_036902_18_0_9"/>
<dbReference type="EMBL" id="ADLJ01000067">
    <property type="protein sequence ID" value="EHE95106.1"/>
    <property type="molecule type" value="Genomic_DNA"/>
</dbReference>
<dbReference type="RefSeq" id="WP_007871752.1">
    <property type="nucleotide sequence ID" value="NZ_JH376444.1"/>
</dbReference>
<dbReference type="NCBIfam" id="NF033542">
    <property type="entry name" value="transpos_IS110"/>
    <property type="match status" value="1"/>
</dbReference>
<dbReference type="GO" id="GO:0006313">
    <property type="term" value="P:DNA transposition"/>
    <property type="evidence" value="ECO:0007669"/>
    <property type="project" value="InterPro"/>
</dbReference>
<dbReference type="Pfam" id="PF01548">
    <property type="entry name" value="DEDD_Tnp_IS110"/>
    <property type="match status" value="1"/>
</dbReference>
<evidence type="ECO:0000259" key="1">
    <source>
        <dbReference type="Pfam" id="PF01548"/>
    </source>
</evidence>
<feature type="domain" description="Transposase IS110-like N-terminal" evidence="1">
    <location>
        <begin position="9"/>
        <end position="153"/>
    </location>
</feature>
<accession>G5HTZ6</accession>
<dbReference type="InterPro" id="IPR002525">
    <property type="entry name" value="Transp_IS110-like_N"/>
</dbReference>
<name>G5HTZ6_9FIRM</name>
<dbReference type="Proteomes" id="UP000003763">
    <property type="component" value="Unassembled WGS sequence"/>
</dbReference>
<dbReference type="PATRIC" id="fig|742733.3.peg.6213"/>
<dbReference type="GO" id="GO:0003677">
    <property type="term" value="F:DNA binding"/>
    <property type="evidence" value="ECO:0007669"/>
    <property type="project" value="InterPro"/>
</dbReference>
<reference evidence="2 3" key="1">
    <citation type="submission" date="2011-08" db="EMBL/GenBank/DDBJ databases">
        <title>The Genome Sequence of Clostridium citroniae WAL-17108.</title>
        <authorList>
            <consortium name="The Broad Institute Genome Sequencing Platform"/>
            <person name="Earl A."/>
            <person name="Ward D."/>
            <person name="Feldgarden M."/>
            <person name="Gevers D."/>
            <person name="Finegold S.M."/>
            <person name="Summanen P.H."/>
            <person name="Molitoris D.R."/>
            <person name="Vaisanen M.L."/>
            <person name="Daigneault M."/>
            <person name="Allen-Vercoe E."/>
            <person name="Young S.K."/>
            <person name="Zeng Q."/>
            <person name="Gargeya S."/>
            <person name="Fitzgerald M."/>
            <person name="Haas B."/>
            <person name="Abouelleil A."/>
            <person name="Alvarado L."/>
            <person name="Arachchi H.M."/>
            <person name="Berlin A."/>
            <person name="Brown A."/>
            <person name="Chapman S.B."/>
            <person name="Chen Z."/>
            <person name="Dunbar C."/>
            <person name="Freedman E."/>
            <person name="Gearin G."/>
            <person name="Gellesch M."/>
            <person name="Goldberg J."/>
            <person name="Griggs A."/>
            <person name="Gujja S."/>
            <person name="Heiman D."/>
            <person name="Howarth C."/>
            <person name="Larson L."/>
            <person name="Lui A."/>
            <person name="MacDonald P.J.P."/>
            <person name="Montmayeur A."/>
            <person name="Murphy C."/>
            <person name="Neiman D."/>
            <person name="Pearson M."/>
            <person name="Priest M."/>
            <person name="Roberts A."/>
            <person name="Saif S."/>
            <person name="Shea T."/>
            <person name="Shenoy N."/>
            <person name="Sisk P."/>
            <person name="Stolte C."/>
            <person name="Sykes S."/>
            <person name="Wortman J."/>
            <person name="Nusbaum C."/>
            <person name="Birren B."/>
        </authorList>
    </citation>
    <scope>NUCLEOTIDE SEQUENCE [LARGE SCALE GENOMIC DNA]</scope>
    <source>
        <strain evidence="2 3">WAL-17108</strain>
    </source>
</reference>
<gene>
    <name evidence="2" type="ORF">HMPREF9469_06058</name>
</gene>
<proteinExistence type="predicted"/>
<dbReference type="AlphaFoldDB" id="G5HTZ6"/>
<evidence type="ECO:0000313" key="2">
    <source>
        <dbReference type="EMBL" id="EHE95106.1"/>
    </source>
</evidence>
<dbReference type="eggNOG" id="COG3547">
    <property type="taxonomic scope" value="Bacteria"/>
</dbReference>
<dbReference type="PANTHER" id="PTHR33055">
    <property type="entry name" value="TRANSPOSASE FOR INSERTION SEQUENCE ELEMENT IS1111A"/>
    <property type="match status" value="1"/>
</dbReference>
<sequence length="248" mass="28559">MEVLYKRCCGIDIHKNMMVACVFTSVRKKEVRQFSTMTEDILQLVSWLKETDCEMAAMESTGSYWKPVYNILEEEHIPIMIVNAQHIKGVPGRKADVKDAEWIADLVRHGLVKASYIPNREQRELREMTRYRQEMIEEHARELNRIQAVLEGCNIKLGSVITDISGKSGMAILKAIISGETDPIVLSELAEGRARNKLQEMRRALQGRVLEHQQKMLEHQLVHMESLTSLISDLDEDIKKNRHYKLGC</sequence>
<dbReference type="GO" id="GO:0004803">
    <property type="term" value="F:transposase activity"/>
    <property type="evidence" value="ECO:0007669"/>
    <property type="project" value="InterPro"/>
</dbReference>